<reference evidence="1" key="1">
    <citation type="submission" date="2014-11" db="EMBL/GenBank/DDBJ databases">
        <authorList>
            <person name="Amaro Gonzalez C."/>
        </authorList>
    </citation>
    <scope>NUCLEOTIDE SEQUENCE</scope>
</reference>
<proteinExistence type="predicted"/>
<organism evidence="1">
    <name type="scientific">Anguilla anguilla</name>
    <name type="common">European freshwater eel</name>
    <name type="synonym">Muraena anguilla</name>
    <dbReference type="NCBI Taxonomy" id="7936"/>
    <lineage>
        <taxon>Eukaryota</taxon>
        <taxon>Metazoa</taxon>
        <taxon>Chordata</taxon>
        <taxon>Craniata</taxon>
        <taxon>Vertebrata</taxon>
        <taxon>Euteleostomi</taxon>
        <taxon>Actinopterygii</taxon>
        <taxon>Neopterygii</taxon>
        <taxon>Teleostei</taxon>
        <taxon>Anguilliformes</taxon>
        <taxon>Anguillidae</taxon>
        <taxon>Anguilla</taxon>
    </lineage>
</organism>
<sequence length="22" mass="2386">MFRKDCVPGATTTMSSNFGFTS</sequence>
<dbReference type="EMBL" id="GBXM01087250">
    <property type="protein sequence ID" value="JAH21327.1"/>
    <property type="molecule type" value="Transcribed_RNA"/>
</dbReference>
<dbReference type="AlphaFoldDB" id="A0A0E9QXY5"/>
<name>A0A0E9QXY5_ANGAN</name>
<accession>A0A0E9QXY5</accession>
<evidence type="ECO:0000313" key="1">
    <source>
        <dbReference type="EMBL" id="JAH21327.1"/>
    </source>
</evidence>
<protein>
    <submittedName>
        <fullName evidence="1">Uncharacterized protein</fullName>
    </submittedName>
</protein>
<reference evidence="1" key="2">
    <citation type="journal article" date="2015" name="Fish Shellfish Immunol.">
        <title>Early steps in the European eel (Anguilla anguilla)-Vibrio vulnificus interaction in the gills: Role of the RtxA13 toxin.</title>
        <authorList>
            <person name="Callol A."/>
            <person name="Pajuelo D."/>
            <person name="Ebbesson L."/>
            <person name="Teles M."/>
            <person name="MacKenzie S."/>
            <person name="Amaro C."/>
        </authorList>
    </citation>
    <scope>NUCLEOTIDE SEQUENCE</scope>
</reference>